<organism evidence="12 13">
    <name type="scientific">Alteromonas sediminis</name>
    <dbReference type="NCBI Taxonomy" id="2259342"/>
    <lineage>
        <taxon>Bacteria</taxon>
        <taxon>Pseudomonadati</taxon>
        <taxon>Pseudomonadota</taxon>
        <taxon>Gammaproteobacteria</taxon>
        <taxon>Alteromonadales</taxon>
        <taxon>Alteromonadaceae</taxon>
        <taxon>Alteromonas/Salinimonas group</taxon>
        <taxon>Alteromonas</taxon>
    </lineage>
</organism>
<feature type="binding site" evidence="9">
    <location>
        <position position="122"/>
    </location>
    <ligand>
        <name>5-phospho-alpha-D-ribose 1-diphosphate</name>
        <dbReference type="ChEBI" id="CHEBI:58017"/>
    </ligand>
</feature>
<keyword evidence="2 9" id="KW-0028">Amino-acid biosynthesis</keyword>
<evidence type="ECO:0000313" key="13">
    <source>
        <dbReference type="Proteomes" id="UP000275281"/>
    </source>
</evidence>
<comment type="catalytic activity">
    <reaction evidence="7 9">
        <text>N-(5-phospho-beta-D-ribosyl)anthranilate + diphosphate = 5-phospho-alpha-D-ribose 1-diphosphate + anthranilate</text>
        <dbReference type="Rhea" id="RHEA:11768"/>
        <dbReference type="ChEBI" id="CHEBI:16567"/>
        <dbReference type="ChEBI" id="CHEBI:18277"/>
        <dbReference type="ChEBI" id="CHEBI:33019"/>
        <dbReference type="ChEBI" id="CHEBI:58017"/>
        <dbReference type="EC" id="2.4.2.18"/>
    </reaction>
</comment>
<evidence type="ECO:0000256" key="2">
    <source>
        <dbReference type="ARBA" id="ARBA00022605"/>
    </source>
</evidence>
<name>A0A3N5Y2A3_9ALTE</name>
<sequence>MTDISRALSKLFDGGSLHQAQAFSVFNDVLHGKADETSLTALLVTLKIKGESPDEIAGAASAMVSNARPFPTPDYAFADIVGTGGDGHNTINISSSAAIVAAACGVKVAKHGNRSVSSKSGSADLFRECGINLEMSPDTARQCLDKTGLSFLFAPVYHQGMKYVMPVRTQLKTRTLFNILGPLANPARPTHSMLGVYAPELLDIYAKTLMLMGQHKAMIVHGDGLDELALHGVSTIVELEHGDVRRTTVTASDFGLPDYPISAIEGGEPQENKALIMDALSGKGKEAHRAAIAMNCAALLVLTGKADSYKDGTEQAMQAMKDQLPLALLEKTAQCSKGANC</sequence>
<keyword evidence="3 9" id="KW-0328">Glycosyltransferase</keyword>
<feature type="binding site" evidence="9">
    <location>
        <position position="227"/>
    </location>
    <ligand>
        <name>Mg(2+)</name>
        <dbReference type="ChEBI" id="CHEBI:18420"/>
        <label>1</label>
    </ligand>
</feature>
<dbReference type="EMBL" id="RPOK01000002">
    <property type="protein sequence ID" value="RPJ67113.1"/>
    <property type="molecule type" value="Genomic_DNA"/>
</dbReference>
<keyword evidence="4 9" id="KW-0808">Transferase</keyword>
<comment type="subunit">
    <text evidence="9">Homodimer.</text>
</comment>
<evidence type="ECO:0000256" key="4">
    <source>
        <dbReference type="ARBA" id="ARBA00022679"/>
    </source>
</evidence>
<feature type="binding site" evidence="9">
    <location>
        <position position="90"/>
    </location>
    <ligand>
        <name>5-phospho-alpha-D-ribose 1-diphosphate</name>
        <dbReference type="ChEBI" id="CHEBI:58017"/>
    </ligand>
</feature>
<feature type="binding site" evidence="9">
    <location>
        <position position="82"/>
    </location>
    <ligand>
        <name>anthranilate</name>
        <dbReference type="ChEBI" id="CHEBI:16567"/>
        <label>1</label>
    </ligand>
</feature>
<protein>
    <recommendedName>
        <fullName evidence="9">Anthranilate phosphoribosyltransferase</fullName>
        <ecNumber evidence="9">2.4.2.18</ecNumber>
    </recommendedName>
</protein>
<dbReference type="SUPFAM" id="SSF47648">
    <property type="entry name" value="Nucleoside phosphorylase/phosphoribosyltransferase N-terminal domain"/>
    <property type="match status" value="1"/>
</dbReference>
<comment type="caution">
    <text evidence="12">The sequence shown here is derived from an EMBL/GenBank/DDBJ whole genome shotgun (WGS) entry which is preliminary data.</text>
</comment>
<dbReference type="SUPFAM" id="SSF52418">
    <property type="entry name" value="Nucleoside phosphorylase/phosphoribosyltransferase catalytic domain"/>
    <property type="match status" value="1"/>
</dbReference>
<dbReference type="UniPathway" id="UPA00035">
    <property type="reaction ID" value="UER00041"/>
</dbReference>
<evidence type="ECO:0000256" key="6">
    <source>
        <dbReference type="ARBA" id="ARBA00023141"/>
    </source>
</evidence>
<dbReference type="GO" id="GO:0004048">
    <property type="term" value="F:anthranilate phosphoribosyltransferase activity"/>
    <property type="evidence" value="ECO:0007669"/>
    <property type="project" value="UniProtKB-UniRule"/>
</dbReference>
<evidence type="ECO:0000259" key="11">
    <source>
        <dbReference type="Pfam" id="PF02885"/>
    </source>
</evidence>
<comment type="pathway">
    <text evidence="1 9">Amino-acid biosynthesis; L-tryptophan biosynthesis; L-tryptophan from chorismate: step 2/5.</text>
</comment>
<feature type="binding site" evidence="9">
    <location>
        <position position="227"/>
    </location>
    <ligand>
        <name>Mg(2+)</name>
        <dbReference type="ChEBI" id="CHEBI:18420"/>
        <label>2</label>
    </ligand>
</feature>
<feature type="binding site" evidence="9">
    <location>
        <position position="113"/>
    </location>
    <ligand>
        <name>anthranilate</name>
        <dbReference type="ChEBI" id="CHEBI:16567"/>
        <label>1</label>
    </ligand>
</feature>
<comment type="function">
    <text evidence="9">Catalyzes the transfer of the phosphoribosyl group of 5-phosphorylribose-1-pyrophosphate (PRPP) to anthranilate to yield N-(5'-phosphoribosyl)-anthranilate (PRA).</text>
</comment>
<dbReference type="InterPro" id="IPR005940">
    <property type="entry name" value="Anthranilate_Pribosyl_Tfrase"/>
</dbReference>
<evidence type="ECO:0000313" key="12">
    <source>
        <dbReference type="EMBL" id="RPJ67113.1"/>
    </source>
</evidence>
<dbReference type="GO" id="GO:0000287">
    <property type="term" value="F:magnesium ion binding"/>
    <property type="evidence" value="ECO:0007669"/>
    <property type="project" value="UniProtKB-UniRule"/>
</dbReference>
<feature type="binding site" evidence="9">
    <location>
        <begin position="92"/>
        <end position="95"/>
    </location>
    <ligand>
        <name>5-phospho-alpha-D-ribose 1-diphosphate</name>
        <dbReference type="ChEBI" id="CHEBI:58017"/>
    </ligand>
</feature>
<dbReference type="PANTHER" id="PTHR43285:SF2">
    <property type="entry name" value="ANTHRANILATE PHOSPHORIBOSYLTRANSFERASE"/>
    <property type="match status" value="1"/>
</dbReference>
<dbReference type="HAMAP" id="MF_00211">
    <property type="entry name" value="TrpD"/>
    <property type="match status" value="1"/>
</dbReference>
<feature type="domain" description="Glycosyl transferase family 3" evidence="10">
    <location>
        <begin position="76"/>
        <end position="322"/>
    </location>
</feature>
<evidence type="ECO:0000256" key="9">
    <source>
        <dbReference type="HAMAP-Rule" id="MF_00211"/>
    </source>
</evidence>
<feature type="binding site" evidence="9">
    <location>
        <position position="226"/>
    </location>
    <ligand>
        <name>Mg(2+)</name>
        <dbReference type="ChEBI" id="CHEBI:18420"/>
        <label>2</label>
    </ligand>
</feature>
<comment type="caution">
    <text evidence="9">Lacks conserved residue(s) required for the propagation of feature annotation.</text>
</comment>
<dbReference type="RefSeq" id="WP_124027018.1">
    <property type="nucleotide sequence ID" value="NZ_JBHRSN010000015.1"/>
</dbReference>
<proteinExistence type="inferred from homology"/>
<dbReference type="GO" id="GO:0000162">
    <property type="term" value="P:L-tryptophan biosynthetic process"/>
    <property type="evidence" value="ECO:0007669"/>
    <property type="project" value="UniProtKB-UniRule"/>
</dbReference>
<comment type="similarity">
    <text evidence="9">Belongs to the anthranilate phosphoribosyltransferase family.</text>
</comment>
<dbReference type="NCBIfam" id="TIGR01245">
    <property type="entry name" value="trpD"/>
    <property type="match status" value="1"/>
</dbReference>
<feature type="binding site" evidence="9">
    <location>
        <position position="94"/>
    </location>
    <ligand>
        <name>Mg(2+)</name>
        <dbReference type="ChEBI" id="CHEBI:18420"/>
        <label>1</label>
    </ligand>
</feature>
<evidence type="ECO:0000256" key="3">
    <source>
        <dbReference type="ARBA" id="ARBA00022676"/>
    </source>
</evidence>
<comment type="similarity">
    <text evidence="8">In the C-terminal section; belongs to the anthranilate phosphoribosyltransferase family.</text>
</comment>
<dbReference type="GO" id="GO:0005829">
    <property type="term" value="C:cytosol"/>
    <property type="evidence" value="ECO:0007669"/>
    <property type="project" value="TreeGrafter"/>
</dbReference>
<feature type="domain" description="Glycosyl transferase family 3 N-terminal" evidence="11">
    <location>
        <begin position="7"/>
        <end position="67"/>
    </location>
</feature>
<dbReference type="PANTHER" id="PTHR43285">
    <property type="entry name" value="ANTHRANILATE PHOSPHORIBOSYLTRANSFERASE"/>
    <property type="match status" value="1"/>
</dbReference>
<evidence type="ECO:0000259" key="10">
    <source>
        <dbReference type="Pfam" id="PF00591"/>
    </source>
</evidence>
<dbReference type="Gene3D" id="1.20.970.10">
    <property type="entry name" value="Transferase, Pyrimidine Nucleoside Phosphorylase, Chain C"/>
    <property type="match status" value="1"/>
</dbReference>
<feature type="binding site" evidence="9">
    <location>
        <begin position="110"/>
        <end position="118"/>
    </location>
    <ligand>
        <name>5-phospho-alpha-D-ribose 1-diphosphate</name>
        <dbReference type="ChEBI" id="CHEBI:58017"/>
    </ligand>
</feature>
<dbReference type="Gene3D" id="3.40.1030.10">
    <property type="entry name" value="Nucleoside phosphorylase/phosphoribosyltransferase catalytic domain"/>
    <property type="match status" value="1"/>
</dbReference>
<comment type="cofactor">
    <cofactor evidence="9">
        <name>Mg(2+)</name>
        <dbReference type="ChEBI" id="CHEBI:18420"/>
    </cofactor>
    <text evidence="9">Binds 2 magnesium ions per monomer.</text>
</comment>
<dbReference type="OrthoDB" id="9806430at2"/>
<keyword evidence="9" id="KW-0479">Metal-binding</keyword>
<dbReference type="InterPro" id="IPR000312">
    <property type="entry name" value="Glycosyl_Trfase_fam3"/>
</dbReference>
<dbReference type="InterPro" id="IPR035902">
    <property type="entry name" value="Nuc_phospho_transferase"/>
</dbReference>
<keyword evidence="9" id="KW-0460">Magnesium</keyword>
<keyword evidence="5 9" id="KW-0822">Tryptophan biosynthesis</keyword>
<dbReference type="FunFam" id="3.40.1030.10:FF:000002">
    <property type="entry name" value="Anthranilate phosphoribosyltransferase"/>
    <property type="match status" value="1"/>
</dbReference>
<keyword evidence="13" id="KW-1185">Reference proteome</keyword>
<dbReference type="Pfam" id="PF00591">
    <property type="entry name" value="Glycos_transf_3"/>
    <property type="match status" value="1"/>
</dbReference>
<reference evidence="12 13" key="1">
    <citation type="submission" date="2018-11" db="EMBL/GenBank/DDBJ databases">
        <authorList>
            <person name="Ye M.-Q."/>
            <person name="Du Z.-J."/>
        </authorList>
    </citation>
    <scope>NUCLEOTIDE SEQUENCE [LARGE SCALE GENOMIC DNA]</scope>
    <source>
        <strain evidence="12 13">U0105</strain>
    </source>
</reference>
<dbReference type="Pfam" id="PF02885">
    <property type="entry name" value="Glycos_trans_3N"/>
    <property type="match status" value="1"/>
</dbReference>
<dbReference type="AlphaFoldDB" id="A0A3N5Y2A3"/>
<dbReference type="InterPro" id="IPR017459">
    <property type="entry name" value="Glycosyl_Trfase_fam3_N_dom"/>
</dbReference>
<evidence type="ECO:0000256" key="5">
    <source>
        <dbReference type="ARBA" id="ARBA00022822"/>
    </source>
</evidence>
<feature type="binding site" evidence="9">
    <location>
        <position position="82"/>
    </location>
    <ligand>
        <name>5-phospho-alpha-D-ribose 1-diphosphate</name>
        <dbReference type="ChEBI" id="CHEBI:58017"/>
    </ligand>
</feature>
<evidence type="ECO:0000256" key="7">
    <source>
        <dbReference type="ARBA" id="ARBA00052328"/>
    </source>
</evidence>
<dbReference type="Proteomes" id="UP000275281">
    <property type="component" value="Unassembled WGS sequence"/>
</dbReference>
<feature type="binding site" evidence="9">
    <location>
        <begin position="85"/>
        <end position="86"/>
    </location>
    <ligand>
        <name>5-phospho-alpha-D-ribose 1-diphosphate</name>
        <dbReference type="ChEBI" id="CHEBI:58017"/>
    </ligand>
</feature>
<dbReference type="InterPro" id="IPR036320">
    <property type="entry name" value="Glycosyl_Trfase_fam3_N_dom_sf"/>
</dbReference>
<evidence type="ECO:0000256" key="1">
    <source>
        <dbReference type="ARBA" id="ARBA00004907"/>
    </source>
</evidence>
<gene>
    <name evidence="9 12" type="primary">trpD</name>
    <name evidence="12" type="ORF">DRW07_06115</name>
</gene>
<keyword evidence="6 9" id="KW-0057">Aromatic amino acid biosynthesis</keyword>
<evidence type="ECO:0000256" key="8">
    <source>
        <dbReference type="ARBA" id="ARBA00061188"/>
    </source>
</evidence>
<feature type="binding site" evidence="9">
    <location>
        <position position="168"/>
    </location>
    <ligand>
        <name>anthranilate</name>
        <dbReference type="ChEBI" id="CHEBI:16567"/>
        <label>2</label>
    </ligand>
</feature>
<accession>A0A3N5Y2A3</accession>
<dbReference type="EC" id="2.4.2.18" evidence="9"/>